<dbReference type="EMBL" id="LT985188">
    <property type="protein sequence ID" value="SPD85951.1"/>
    <property type="molecule type" value="Genomic_DNA"/>
</dbReference>
<dbReference type="Proteomes" id="UP000238164">
    <property type="component" value="Chromosome 1"/>
</dbReference>
<reference evidence="2 3" key="1">
    <citation type="submission" date="2018-02" db="EMBL/GenBank/DDBJ databases">
        <authorList>
            <person name="Cohen D.B."/>
            <person name="Kent A.D."/>
        </authorList>
    </citation>
    <scope>NUCLEOTIDE SEQUENCE [LARGE SCALE GENOMIC DNA]</scope>
    <source>
        <strain evidence="2">1</strain>
    </source>
</reference>
<evidence type="ECO:0000313" key="2">
    <source>
        <dbReference type="EMBL" id="SPD85951.1"/>
    </source>
</evidence>
<organism evidence="2 3">
    <name type="scientific">Micropruina glycogenica</name>
    <dbReference type="NCBI Taxonomy" id="75385"/>
    <lineage>
        <taxon>Bacteria</taxon>
        <taxon>Bacillati</taxon>
        <taxon>Actinomycetota</taxon>
        <taxon>Actinomycetes</taxon>
        <taxon>Propionibacteriales</taxon>
        <taxon>Nocardioidaceae</taxon>
        <taxon>Micropruina</taxon>
    </lineage>
</organism>
<name>A0A2N9JCU7_9ACTN</name>
<protein>
    <submittedName>
        <fullName evidence="2">Uncharacterized protein</fullName>
    </submittedName>
</protein>
<feature type="region of interest" description="Disordered" evidence="1">
    <location>
        <begin position="33"/>
        <end position="57"/>
    </location>
</feature>
<keyword evidence="3" id="KW-1185">Reference proteome</keyword>
<gene>
    <name evidence="2" type="ORF">MPLG2_0915</name>
</gene>
<sequence length="57" mass="7002">MTYRHPLSGTGRSFPRCEKHWERRLRRQDEINRRYPVTPPRDWSPLDAGEAWDENDY</sequence>
<dbReference type="AlphaFoldDB" id="A0A2N9JCU7"/>
<evidence type="ECO:0000256" key="1">
    <source>
        <dbReference type="SAM" id="MobiDB-lite"/>
    </source>
</evidence>
<proteinExistence type="predicted"/>
<dbReference type="RefSeq" id="WP_173909646.1">
    <property type="nucleotide sequence ID" value="NZ_BAAAGO010000065.1"/>
</dbReference>
<accession>A0A2N9JCU7</accession>
<dbReference type="KEGG" id="mgg:MPLG2_0915"/>
<evidence type="ECO:0000313" key="3">
    <source>
        <dbReference type="Proteomes" id="UP000238164"/>
    </source>
</evidence>